<dbReference type="EMBL" id="JAUOZU010000017">
    <property type="protein sequence ID" value="MDO6966312.1"/>
    <property type="molecule type" value="Genomic_DNA"/>
</dbReference>
<evidence type="ECO:0000313" key="1">
    <source>
        <dbReference type="EMBL" id="MDO6966312.1"/>
    </source>
</evidence>
<reference evidence="1" key="1">
    <citation type="journal article" date="2015" name="Int. J. Syst. Evol. Microbiol.">
        <title>Rhizobium alvei sp. nov., isolated from a freshwater river.</title>
        <authorList>
            <person name="Sheu S.Y."/>
            <person name="Huang H.W."/>
            <person name="Young C.C."/>
            <person name="Chen W.M."/>
        </authorList>
    </citation>
    <scope>NUCLEOTIDE SEQUENCE</scope>
    <source>
        <strain evidence="1">TNR-22</strain>
    </source>
</reference>
<sequence length="70" mass="7554">MLLLTGHTLSFFFPKQAAFIEAQSDRPSGRVELASADTVENLPAASAETSSQPTAAIEPIPAWLYAYRSL</sequence>
<protein>
    <submittedName>
        <fullName evidence="1">Uncharacterized protein</fullName>
    </submittedName>
</protein>
<reference evidence="1" key="2">
    <citation type="submission" date="2023-07" db="EMBL/GenBank/DDBJ databases">
        <authorList>
            <person name="Shen H."/>
        </authorList>
    </citation>
    <scope>NUCLEOTIDE SEQUENCE</scope>
    <source>
        <strain evidence="1">TNR-22</strain>
    </source>
</reference>
<organism evidence="1 2">
    <name type="scientific">Rhizobium alvei</name>
    <dbReference type="NCBI Taxonomy" id="1132659"/>
    <lineage>
        <taxon>Bacteria</taxon>
        <taxon>Pseudomonadati</taxon>
        <taxon>Pseudomonadota</taxon>
        <taxon>Alphaproteobacteria</taxon>
        <taxon>Hyphomicrobiales</taxon>
        <taxon>Rhizobiaceae</taxon>
        <taxon>Rhizobium/Agrobacterium group</taxon>
        <taxon>Rhizobium</taxon>
    </lineage>
</organism>
<dbReference type="Proteomes" id="UP001174932">
    <property type="component" value="Unassembled WGS sequence"/>
</dbReference>
<name>A0ABT8YRG2_9HYPH</name>
<comment type="caution">
    <text evidence="1">The sequence shown here is derived from an EMBL/GenBank/DDBJ whole genome shotgun (WGS) entry which is preliminary data.</text>
</comment>
<dbReference type="RefSeq" id="WP_304378238.1">
    <property type="nucleotide sequence ID" value="NZ_JAUOZU010000017.1"/>
</dbReference>
<proteinExistence type="predicted"/>
<gene>
    <name evidence="1" type="ORF">Q4481_20365</name>
</gene>
<keyword evidence="2" id="KW-1185">Reference proteome</keyword>
<accession>A0ABT8YRG2</accession>
<evidence type="ECO:0000313" key="2">
    <source>
        <dbReference type="Proteomes" id="UP001174932"/>
    </source>
</evidence>